<sequence>MYLQDRERGICIETRAPLLHFRLHFNPYSIRDLQIFSEWEIGSTCFMASPLLSFQEEAWEKLHCGVDAVNLTILVFDKCRALKPENSPNLFVCVLQAVCRGFPFS</sequence>
<dbReference type="Proteomes" id="UP000054217">
    <property type="component" value="Unassembled WGS sequence"/>
</dbReference>
<gene>
    <name evidence="1" type="ORF">M404DRAFT_1005633</name>
</gene>
<reference evidence="2" key="2">
    <citation type="submission" date="2015-01" db="EMBL/GenBank/DDBJ databases">
        <title>Evolutionary Origins and Diversification of the Mycorrhizal Mutualists.</title>
        <authorList>
            <consortium name="DOE Joint Genome Institute"/>
            <consortium name="Mycorrhizal Genomics Consortium"/>
            <person name="Kohler A."/>
            <person name="Kuo A."/>
            <person name="Nagy L.G."/>
            <person name="Floudas D."/>
            <person name="Copeland A."/>
            <person name="Barry K.W."/>
            <person name="Cichocki N."/>
            <person name="Veneault-Fourrey C."/>
            <person name="LaButti K."/>
            <person name="Lindquist E.A."/>
            <person name="Lipzen A."/>
            <person name="Lundell T."/>
            <person name="Morin E."/>
            <person name="Murat C."/>
            <person name="Riley R."/>
            <person name="Ohm R."/>
            <person name="Sun H."/>
            <person name="Tunlid A."/>
            <person name="Henrissat B."/>
            <person name="Grigoriev I.V."/>
            <person name="Hibbett D.S."/>
            <person name="Martin F."/>
        </authorList>
    </citation>
    <scope>NUCLEOTIDE SEQUENCE [LARGE SCALE GENOMIC DNA]</scope>
    <source>
        <strain evidence="2">Marx 270</strain>
    </source>
</reference>
<keyword evidence="2" id="KW-1185">Reference proteome</keyword>
<name>A0A0C3NRF8_PISTI</name>
<protein>
    <submittedName>
        <fullName evidence="1">Uncharacterized protein</fullName>
    </submittedName>
</protein>
<reference evidence="1 2" key="1">
    <citation type="submission" date="2014-04" db="EMBL/GenBank/DDBJ databases">
        <authorList>
            <consortium name="DOE Joint Genome Institute"/>
            <person name="Kuo A."/>
            <person name="Kohler A."/>
            <person name="Costa M.D."/>
            <person name="Nagy L.G."/>
            <person name="Floudas D."/>
            <person name="Copeland A."/>
            <person name="Barry K.W."/>
            <person name="Cichocki N."/>
            <person name="Veneault-Fourrey C."/>
            <person name="LaButti K."/>
            <person name="Lindquist E.A."/>
            <person name="Lipzen A."/>
            <person name="Lundell T."/>
            <person name="Morin E."/>
            <person name="Murat C."/>
            <person name="Sun H."/>
            <person name="Tunlid A."/>
            <person name="Henrissat B."/>
            <person name="Grigoriev I.V."/>
            <person name="Hibbett D.S."/>
            <person name="Martin F."/>
            <person name="Nordberg H.P."/>
            <person name="Cantor M.N."/>
            <person name="Hua S.X."/>
        </authorList>
    </citation>
    <scope>NUCLEOTIDE SEQUENCE [LARGE SCALE GENOMIC DNA]</scope>
    <source>
        <strain evidence="1 2">Marx 270</strain>
    </source>
</reference>
<dbReference type="EMBL" id="KN832019">
    <property type="protein sequence ID" value="KIN98115.1"/>
    <property type="molecule type" value="Genomic_DNA"/>
</dbReference>
<evidence type="ECO:0000313" key="1">
    <source>
        <dbReference type="EMBL" id="KIN98115.1"/>
    </source>
</evidence>
<evidence type="ECO:0000313" key="2">
    <source>
        <dbReference type="Proteomes" id="UP000054217"/>
    </source>
</evidence>
<proteinExistence type="predicted"/>
<accession>A0A0C3NRF8</accession>
<dbReference type="HOGENOM" id="CLU_2237721_0_0_1"/>
<dbReference type="AlphaFoldDB" id="A0A0C3NRF8"/>
<organism evidence="1 2">
    <name type="scientific">Pisolithus tinctorius Marx 270</name>
    <dbReference type="NCBI Taxonomy" id="870435"/>
    <lineage>
        <taxon>Eukaryota</taxon>
        <taxon>Fungi</taxon>
        <taxon>Dikarya</taxon>
        <taxon>Basidiomycota</taxon>
        <taxon>Agaricomycotina</taxon>
        <taxon>Agaricomycetes</taxon>
        <taxon>Agaricomycetidae</taxon>
        <taxon>Boletales</taxon>
        <taxon>Sclerodermatineae</taxon>
        <taxon>Pisolithaceae</taxon>
        <taxon>Pisolithus</taxon>
    </lineage>
</organism>
<dbReference type="InParanoid" id="A0A0C3NRF8"/>